<accession>A0A1G8FSA0</accession>
<keyword evidence="2" id="KW-1185">Reference proteome</keyword>
<organism evidence="1 2">
    <name type="scientific">Pseudomonas panipatensis</name>
    <dbReference type="NCBI Taxonomy" id="428992"/>
    <lineage>
        <taxon>Bacteria</taxon>
        <taxon>Pseudomonadati</taxon>
        <taxon>Pseudomonadota</taxon>
        <taxon>Gammaproteobacteria</taxon>
        <taxon>Pseudomonadales</taxon>
        <taxon>Pseudomonadaceae</taxon>
        <taxon>Pseudomonas</taxon>
    </lineage>
</organism>
<evidence type="ECO:0000313" key="1">
    <source>
        <dbReference type="EMBL" id="SDH84990.1"/>
    </source>
</evidence>
<dbReference type="RefSeq" id="WP_170842786.1">
    <property type="nucleotide sequence ID" value="NZ_FNDS01000003.1"/>
</dbReference>
<reference evidence="2" key="1">
    <citation type="submission" date="2016-10" db="EMBL/GenBank/DDBJ databases">
        <authorList>
            <person name="Varghese N."/>
            <person name="Submissions S."/>
        </authorList>
    </citation>
    <scope>NUCLEOTIDE SEQUENCE [LARGE SCALE GENOMIC DNA]</scope>
    <source>
        <strain evidence="2">CCM 7469</strain>
    </source>
</reference>
<gene>
    <name evidence="1" type="ORF">SAMN05216272_103424</name>
</gene>
<dbReference type="Proteomes" id="UP000199636">
    <property type="component" value="Unassembled WGS sequence"/>
</dbReference>
<name>A0A1G8FSA0_9PSED</name>
<protein>
    <submittedName>
        <fullName evidence="1">Uncharacterized protein</fullName>
    </submittedName>
</protein>
<sequence>MHMQLLCAADGCCYVQLDQYRVPFRDERQAREYLSKLRERLAAPHSLPYSARRAVGAH</sequence>
<dbReference type="EMBL" id="FNDS01000003">
    <property type="protein sequence ID" value="SDH84990.1"/>
    <property type="molecule type" value="Genomic_DNA"/>
</dbReference>
<evidence type="ECO:0000313" key="2">
    <source>
        <dbReference type="Proteomes" id="UP000199636"/>
    </source>
</evidence>
<dbReference type="AlphaFoldDB" id="A0A1G8FSA0"/>
<proteinExistence type="predicted"/>